<accession>A0A5B9MZG3</accession>
<dbReference type="InterPro" id="IPR044925">
    <property type="entry name" value="His-Me_finger_sf"/>
</dbReference>
<dbReference type="Gene3D" id="3.90.75.20">
    <property type="match status" value="1"/>
</dbReference>
<dbReference type="SUPFAM" id="SSF54171">
    <property type="entry name" value="DNA-binding domain"/>
    <property type="match status" value="1"/>
</dbReference>
<proteinExistence type="predicted"/>
<dbReference type="SUPFAM" id="SSF54060">
    <property type="entry name" value="His-Me finger endonucleases"/>
    <property type="match status" value="1"/>
</dbReference>
<name>A0A5B9MZG3_9CAUD</name>
<keyword evidence="3" id="KW-1185">Reference proteome</keyword>
<dbReference type="Proteomes" id="UP000322465">
    <property type="component" value="Segment"/>
</dbReference>
<keyword evidence="2" id="KW-0378">Hydrolase</keyword>
<organism evidence="2 3">
    <name type="scientific">Klebsiella phage Sin4</name>
    <dbReference type="NCBI Taxonomy" id="2580406"/>
    <lineage>
        <taxon>Viruses</taxon>
        <taxon>Duplodnaviria</taxon>
        <taxon>Heunggongvirae</taxon>
        <taxon>Uroviricota</taxon>
        <taxon>Caudoviricetes</taxon>
        <taxon>Drexlerviridae</taxon>
        <taxon>Webervirus</taxon>
        <taxon>Webervirus sin4</taxon>
    </lineage>
</organism>
<evidence type="ECO:0000313" key="3">
    <source>
        <dbReference type="Proteomes" id="UP000322465"/>
    </source>
</evidence>
<dbReference type="InterPro" id="IPR016177">
    <property type="entry name" value="DNA-bd_dom_sf"/>
</dbReference>
<dbReference type="GO" id="GO:0004519">
    <property type="term" value="F:endonuclease activity"/>
    <property type="evidence" value="ECO:0007669"/>
    <property type="project" value="UniProtKB-KW"/>
</dbReference>
<keyword evidence="2" id="KW-0255">Endonuclease</keyword>
<reference evidence="3" key="2">
    <citation type="submission" date="2019-05" db="EMBL/GenBank/DDBJ databases">
        <title>Complete Genome Sequence of Carbapenemase-Producing Klebsiella pneumoniae Siphophage Sin4.</title>
        <authorList>
            <person name="Castillo M."/>
            <person name="Tran R."/>
            <person name="Newkirk H."/>
            <person name="Liu M."/>
            <person name="Gill J.J."/>
            <person name="Ramsey J."/>
        </authorList>
    </citation>
    <scope>NUCLEOTIDE SEQUENCE [LARGE SCALE GENOMIC DNA]</scope>
</reference>
<dbReference type="InterPro" id="IPR003615">
    <property type="entry name" value="HNH_nuc"/>
</dbReference>
<dbReference type="Gene3D" id="1.20.5.2050">
    <property type="match status" value="1"/>
</dbReference>
<evidence type="ECO:0000313" key="2">
    <source>
        <dbReference type="EMBL" id="QEG07080.1"/>
    </source>
</evidence>
<sequence>MANSRVSTHEEIAEFYRLFECVDGKLCWRVRPSQRVKAGDVAGTKRDDGYLVVKINGRNRLVHRIVWEMHNGIIPENMEIDHIDHVRSNNEIDNLKMVTNQNNKRNYTRRADNKSGVTGVTWCKRTKKWMAQIMISGKNKKLGRFSSLDDAANARKEAEKYYGFHRNHGAEKK</sequence>
<dbReference type="Pfam" id="PF13392">
    <property type="entry name" value="HNH_3"/>
    <property type="match status" value="1"/>
</dbReference>
<dbReference type="EMBL" id="MK931442">
    <property type="protein sequence ID" value="QEG07080.1"/>
    <property type="molecule type" value="Genomic_DNA"/>
</dbReference>
<dbReference type="SMART" id="SM00507">
    <property type="entry name" value="HNHc"/>
    <property type="match status" value="1"/>
</dbReference>
<protein>
    <submittedName>
        <fullName evidence="2">HNH endonuclease</fullName>
    </submittedName>
</protein>
<feature type="domain" description="HNH nuclease" evidence="1">
    <location>
        <begin position="56"/>
        <end position="104"/>
    </location>
</feature>
<dbReference type="GO" id="GO:0003677">
    <property type="term" value="F:DNA binding"/>
    <property type="evidence" value="ECO:0007669"/>
    <property type="project" value="InterPro"/>
</dbReference>
<gene>
    <name evidence="2" type="ORF">CPT_Sin4_053</name>
</gene>
<reference evidence="2 3" key="1">
    <citation type="journal article" date="2019" name="Microbiol. Resour. Announc.">
        <title>Complete Genome Sequence of Sin4, a Siphophage Infecting Carbapenemase-Producing Klebsiella pneumoniae.</title>
        <authorList>
            <person name="Castillo M."/>
            <person name="Tran R."/>
            <person name="Newkirk H."/>
            <person name="Liu M."/>
            <person name="Gill J.J."/>
            <person name="Ramsey J."/>
        </authorList>
    </citation>
    <scope>NUCLEOTIDE SEQUENCE [LARGE SCALE GENOMIC DNA]</scope>
</reference>
<evidence type="ECO:0000259" key="1">
    <source>
        <dbReference type="SMART" id="SM00507"/>
    </source>
</evidence>
<keyword evidence="2" id="KW-0540">Nuclease</keyword>